<reference evidence="1" key="1">
    <citation type="submission" date="2016-06" db="EMBL/GenBank/DDBJ databases">
        <authorList>
            <person name="Cuomo C."/>
            <person name="Litvintseva A."/>
            <person name="Heitman J."/>
            <person name="Chen Y."/>
            <person name="Sun S."/>
            <person name="Springer D."/>
            <person name="Dromer F."/>
            <person name="Young S."/>
            <person name="Zeng Q."/>
            <person name="Chapman S."/>
            <person name="Gujja S."/>
            <person name="Saif S."/>
            <person name="Birren B."/>
        </authorList>
    </citation>
    <scope>NUCLEOTIDE SEQUENCE</scope>
    <source>
        <strain evidence="1">CBS 7841</strain>
    </source>
</reference>
<evidence type="ECO:0000313" key="2">
    <source>
        <dbReference type="Proteomes" id="UP000094043"/>
    </source>
</evidence>
<reference evidence="1" key="2">
    <citation type="journal article" date="2022" name="Elife">
        <title>Obligate sexual reproduction of a homothallic fungus closely related to the Cryptococcus pathogenic species complex.</title>
        <authorList>
            <person name="Passer A.R."/>
            <person name="Clancey S.A."/>
            <person name="Shea T."/>
            <person name="David-Palma M."/>
            <person name="Averette A.F."/>
            <person name="Boekhout T."/>
            <person name="Porcel B.M."/>
            <person name="Nowrousian M."/>
            <person name="Cuomo C.A."/>
            <person name="Sun S."/>
            <person name="Heitman J."/>
            <person name="Coelho M.A."/>
        </authorList>
    </citation>
    <scope>NUCLEOTIDE SEQUENCE</scope>
    <source>
        <strain evidence="1">CBS 7841</strain>
    </source>
</reference>
<protein>
    <submittedName>
        <fullName evidence="1">Uncharacterized protein</fullName>
    </submittedName>
</protein>
<proteinExistence type="predicted"/>
<keyword evidence="2" id="KW-1185">Reference proteome</keyword>
<dbReference type="AlphaFoldDB" id="A0A1E3HS18"/>
<reference evidence="1" key="3">
    <citation type="submission" date="2024-01" db="EMBL/GenBank/DDBJ databases">
        <authorList>
            <person name="Coelho M.A."/>
            <person name="David-Palma M."/>
            <person name="Shea T."/>
            <person name="Sun S."/>
            <person name="Cuomo C.A."/>
            <person name="Heitman J."/>
        </authorList>
    </citation>
    <scope>NUCLEOTIDE SEQUENCE</scope>
    <source>
        <strain evidence="1">CBS 7841</strain>
    </source>
</reference>
<evidence type="ECO:0000313" key="1">
    <source>
        <dbReference type="EMBL" id="WVN85363.1"/>
    </source>
</evidence>
<dbReference type="EMBL" id="CP143784">
    <property type="protein sequence ID" value="WVN85363.1"/>
    <property type="molecule type" value="Genomic_DNA"/>
</dbReference>
<name>A0A1E3HS18_9TREE</name>
<accession>A0A1E3HS18</accession>
<dbReference type="GeneID" id="91084724"/>
<sequence>MSPTDPESTTSHRRFSARNLFSSTRHIIYVIHFALWIAIDIALLGLVSQQIHRHGRSQGNWPNGKYQHAMGLLLFSTIIGLLFGIFHWALPLVMYLPIFLAFAAWFGTGAGILEATPFGHGLQCRHTWDLNRFPAEYRPFVGDCSRVTAISGLAWAMFALSVIGLFWVMLDKFKFTSKRNSVYEIAEQGHPIAVKH</sequence>
<dbReference type="RefSeq" id="XP_066066064.1">
    <property type="nucleotide sequence ID" value="XM_066209967.1"/>
</dbReference>
<gene>
    <name evidence="1" type="ORF">L203_100508</name>
</gene>
<dbReference type="Proteomes" id="UP000094043">
    <property type="component" value="Chromosome 1"/>
</dbReference>
<dbReference type="OrthoDB" id="2558918at2759"/>
<organism evidence="1 2">
    <name type="scientific">Cryptococcus depauperatus CBS 7841</name>
    <dbReference type="NCBI Taxonomy" id="1295531"/>
    <lineage>
        <taxon>Eukaryota</taxon>
        <taxon>Fungi</taxon>
        <taxon>Dikarya</taxon>
        <taxon>Basidiomycota</taxon>
        <taxon>Agaricomycotina</taxon>
        <taxon>Tremellomycetes</taxon>
        <taxon>Tremellales</taxon>
        <taxon>Cryptococcaceae</taxon>
        <taxon>Cryptococcus</taxon>
    </lineage>
</organism>
<dbReference type="VEuPathDB" id="FungiDB:L203_06105"/>
<dbReference type="KEGG" id="cdep:91084724"/>